<dbReference type="GO" id="GO:0004803">
    <property type="term" value="F:transposase activity"/>
    <property type="evidence" value="ECO:0007669"/>
    <property type="project" value="InterPro"/>
</dbReference>
<evidence type="ECO:0000313" key="3">
    <source>
        <dbReference type="Proteomes" id="UP000248917"/>
    </source>
</evidence>
<dbReference type="EMBL" id="QKTX01000008">
    <property type="protein sequence ID" value="PZV82896.1"/>
    <property type="molecule type" value="Genomic_DNA"/>
</dbReference>
<comment type="caution">
    <text evidence="2">The sequence shown here is derived from an EMBL/GenBank/DDBJ whole genome shotgun (WGS) entry which is preliminary data.</text>
</comment>
<dbReference type="SMART" id="SM01321">
    <property type="entry name" value="Y1_Tnp"/>
    <property type="match status" value="1"/>
</dbReference>
<dbReference type="Gene3D" id="3.30.70.1290">
    <property type="entry name" value="Transposase IS200-like"/>
    <property type="match status" value="1"/>
</dbReference>
<dbReference type="SUPFAM" id="SSF143422">
    <property type="entry name" value="Transposase IS200-like"/>
    <property type="match status" value="1"/>
</dbReference>
<dbReference type="Pfam" id="PF01797">
    <property type="entry name" value="Y1_Tnp"/>
    <property type="match status" value="1"/>
</dbReference>
<sequence length="125" mass="14671">MVLEVKDQQPAISEKVRPLVKKALEEYFSETEDQQAGFSVLADHLHLLVKLPQNMSVDQLVHSIRGQISIRLEREKLGKRLDWEDRYHAHSVSLNRLSIIRSLIDRQELKHKEMTLKEELKFFGL</sequence>
<organism evidence="2 3">
    <name type="scientific">Algoriphagus aquaeductus</name>
    <dbReference type="NCBI Taxonomy" id="475299"/>
    <lineage>
        <taxon>Bacteria</taxon>
        <taxon>Pseudomonadati</taxon>
        <taxon>Bacteroidota</taxon>
        <taxon>Cytophagia</taxon>
        <taxon>Cytophagales</taxon>
        <taxon>Cyclobacteriaceae</taxon>
        <taxon>Algoriphagus</taxon>
    </lineage>
</organism>
<dbReference type="InterPro" id="IPR036515">
    <property type="entry name" value="Transposase_17_sf"/>
</dbReference>
<feature type="domain" description="Transposase IS200-like" evidence="1">
    <location>
        <begin position="2"/>
        <end position="107"/>
    </location>
</feature>
<evidence type="ECO:0000259" key="1">
    <source>
        <dbReference type="SMART" id="SM01321"/>
    </source>
</evidence>
<reference evidence="2 3" key="1">
    <citation type="submission" date="2018-06" db="EMBL/GenBank/DDBJ databases">
        <title>Genomic Encyclopedia of Archaeal and Bacterial Type Strains, Phase II (KMG-II): from individual species to whole genera.</title>
        <authorList>
            <person name="Goeker M."/>
        </authorList>
    </citation>
    <scope>NUCLEOTIDE SEQUENCE [LARGE SCALE GENOMIC DNA]</scope>
    <source>
        <strain evidence="2 3">T4</strain>
    </source>
</reference>
<dbReference type="GO" id="GO:0006313">
    <property type="term" value="P:DNA transposition"/>
    <property type="evidence" value="ECO:0007669"/>
    <property type="project" value="InterPro"/>
</dbReference>
<dbReference type="GO" id="GO:0003677">
    <property type="term" value="F:DNA binding"/>
    <property type="evidence" value="ECO:0007669"/>
    <property type="project" value="InterPro"/>
</dbReference>
<dbReference type="InterPro" id="IPR002686">
    <property type="entry name" value="Transposase_17"/>
</dbReference>
<proteinExistence type="predicted"/>
<name>A0A326RQ82_9BACT</name>
<dbReference type="AlphaFoldDB" id="A0A326RQ82"/>
<gene>
    <name evidence="2" type="ORF">CLV31_10896</name>
</gene>
<evidence type="ECO:0000313" key="2">
    <source>
        <dbReference type="EMBL" id="PZV82896.1"/>
    </source>
</evidence>
<protein>
    <submittedName>
        <fullName evidence="2">REP element-mobilizing transposase RayT</fullName>
    </submittedName>
</protein>
<accession>A0A326RQ82</accession>
<keyword evidence="3" id="KW-1185">Reference proteome</keyword>
<dbReference type="Proteomes" id="UP000248917">
    <property type="component" value="Unassembled WGS sequence"/>
</dbReference>